<dbReference type="InterPro" id="IPR010985">
    <property type="entry name" value="Ribbon_hlx_hlx"/>
</dbReference>
<dbReference type="Gene3D" id="1.10.1220.10">
    <property type="entry name" value="Met repressor-like"/>
    <property type="match status" value="1"/>
</dbReference>
<dbReference type="AlphaFoldDB" id="A0A521ABY7"/>
<dbReference type="RefSeq" id="WP_142452577.1">
    <property type="nucleotide sequence ID" value="NZ_FXTP01000001.1"/>
</dbReference>
<dbReference type="InterPro" id="IPR013321">
    <property type="entry name" value="Arc_rbn_hlx_hlx"/>
</dbReference>
<dbReference type="SUPFAM" id="SSF47598">
    <property type="entry name" value="Ribbon-helix-helix"/>
    <property type="match status" value="1"/>
</dbReference>
<accession>A0A521ABY7</accession>
<name>A0A521ABY7_9BACT</name>
<dbReference type="Proteomes" id="UP000317557">
    <property type="component" value="Unassembled WGS sequence"/>
</dbReference>
<dbReference type="EMBL" id="FXTP01000001">
    <property type="protein sequence ID" value="SMO32325.1"/>
    <property type="molecule type" value="Genomic_DNA"/>
</dbReference>
<feature type="region of interest" description="Disordered" evidence="1">
    <location>
        <begin position="57"/>
        <end position="82"/>
    </location>
</feature>
<feature type="compositionally biased region" description="Polar residues" evidence="1">
    <location>
        <begin position="60"/>
        <end position="69"/>
    </location>
</feature>
<feature type="compositionally biased region" description="Basic and acidic residues" evidence="1">
    <location>
        <begin position="71"/>
        <end position="82"/>
    </location>
</feature>
<gene>
    <name evidence="2" type="ORF">SAMN06265219_10140</name>
</gene>
<reference evidence="2 3" key="1">
    <citation type="submission" date="2017-05" db="EMBL/GenBank/DDBJ databases">
        <authorList>
            <person name="Varghese N."/>
            <person name="Submissions S."/>
        </authorList>
    </citation>
    <scope>NUCLEOTIDE SEQUENCE [LARGE SCALE GENOMIC DNA]</scope>
    <source>
        <strain evidence="2 3">DSM 21985</strain>
    </source>
</reference>
<dbReference type="OrthoDB" id="2087534at2"/>
<keyword evidence="3" id="KW-1185">Reference proteome</keyword>
<proteinExistence type="predicted"/>
<sequence length="82" mass="9691">MRSIRLSDEMEKDLEAIADQKKTSRSNIVKEALVEYMAKEKKYNKPFELGERYFGKYGSGDTNRSTTYKSRLKEKLRDKHSH</sequence>
<evidence type="ECO:0000313" key="3">
    <source>
        <dbReference type="Proteomes" id="UP000317557"/>
    </source>
</evidence>
<evidence type="ECO:0000256" key="1">
    <source>
        <dbReference type="SAM" id="MobiDB-lite"/>
    </source>
</evidence>
<organism evidence="2 3">
    <name type="scientific">Gracilimonas mengyeensis</name>
    <dbReference type="NCBI Taxonomy" id="1302730"/>
    <lineage>
        <taxon>Bacteria</taxon>
        <taxon>Pseudomonadati</taxon>
        <taxon>Balneolota</taxon>
        <taxon>Balneolia</taxon>
        <taxon>Balneolales</taxon>
        <taxon>Balneolaceae</taxon>
        <taxon>Gracilimonas</taxon>
    </lineage>
</organism>
<protein>
    <submittedName>
        <fullName evidence="2">Ribbon-helix-helix protein, copG family</fullName>
    </submittedName>
</protein>
<dbReference type="GO" id="GO:0006355">
    <property type="term" value="P:regulation of DNA-templated transcription"/>
    <property type="evidence" value="ECO:0007669"/>
    <property type="project" value="InterPro"/>
</dbReference>
<evidence type="ECO:0000313" key="2">
    <source>
        <dbReference type="EMBL" id="SMO32325.1"/>
    </source>
</evidence>